<gene>
    <name evidence="2" type="ORF">CUMW_181830</name>
</gene>
<dbReference type="PANTHER" id="PTHR23272">
    <property type="entry name" value="BED FINGER-RELATED"/>
    <property type="match status" value="1"/>
</dbReference>
<accession>A0A2H5PZE5</accession>
<dbReference type="GO" id="GO:0046983">
    <property type="term" value="F:protein dimerization activity"/>
    <property type="evidence" value="ECO:0007669"/>
    <property type="project" value="InterPro"/>
</dbReference>
<dbReference type="Proteomes" id="UP000236630">
    <property type="component" value="Unassembled WGS sequence"/>
</dbReference>
<dbReference type="SUPFAM" id="SSF53098">
    <property type="entry name" value="Ribonuclease H-like"/>
    <property type="match status" value="1"/>
</dbReference>
<dbReference type="InterPro" id="IPR012337">
    <property type="entry name" value="RNaseH-like_sf"/>
</dbReference>
<evidence type="ECO:0000313" key="3">
    <source>
        <dbReference type="Proteomes" id="UP000236630"/>
    </source>
</evidence>
<keyword evidence="3" id="KW-1185">Reference proteome</keyword>
<dbReference type="EMBL" id="BDQV01000168">
    <property type="protein sequence ID" value="GAY57750.1"/>
    <property type="molecule type" value="Genomic_DNA"/>
</dbReference>
<evidence type="ECO:0000259" key="1">
    <source>
        <dbReference type="Pfam" id="PF05699"/>
    </source>
</evidence>
<reference evidence="2 3" key="1">
    <citation type="journal article" date="2017" name="Front. Genet.">
        <title>Draft sequencing of the heterozygous diploid genome of Satsuma (Citrus unshiu Marc.) using a hybrid assembly approach.</title>
        <authorList>
            <person name="Shimizu T."/>
            <person name="Tanizawa Y."/>
            <person name="Mochizuki T."/>
            <person name="Nagasaki H."/>
            <person name="Yoshioka T."/>
            <person name="Toyoda A."/>
            <person name="Fujiyama A."/>
            <person name="Kaminuma E."/>
            <person name="Nakamura Y."/>
        </authorList>
    </citation>
    <scope>NUCLEOTIDE SEQUENCE [LARGE SCALE GENOMIC DNA]</scope>
    <source>
        <strain evidence="3">cv. Miyagawa wase</strain>
    </source>
</reference>
<proteinExistence type="predicted"/>
<dbReference type="PANTHER" id="PTHR23272:SF184">
    <property type="entry name" value="OS03G0311250 PROTEIN"/>
    <property type="match status" value="1"/>
</dbReference>
<comment type="caution">
    <text evidence="2">The sequence shown here is derived from an EMBL/GenBank/DDBJ whole genome shotgun (WGS) entry which is preliminary data.</text>
</comment>
<dbReference type="STRING" id="55188.A0A2H5PZE5"/>
<organism evidence="2 3">
    <name type="scientific">Citrus unshiu</name>
    <name type="common">Satsuma mandarin</name>
    <name type="synonym">Citrus nobilis var. unshiu</name>
    <dbReference type="NCBI Taxonomy" id="55188"/>
    <lineage>
        <taxon>Eukaryota</taxon>
        <taxon>Viridiplantae</taxon>
        <taxon>Streptophyta</taxon>
        <taxon>Embryophyta</taxon>
        <taxon>Tracheophyta</taxon>
        <taxon>Spermatophyta</taxon>
        <taxon>Magnoliopsida</taxon>
        <taxon>eudicotyledons</taxon>
        <taxon>Gunneridae</taxon>
        <taxon>Pentapetalae</taxon>
        <taxon>rosids</taxon>
        <taxon>malvids</taxon>
        <taxon>Sapindales</taxon>
        <taxon>Rutaceae</taxon>
        <taxon>Aurantioideae</taxon>
        <taxon>Citrus</taxon>
    </lineage>
</organism>
<dbReference type="AlphaFoldDB" id="A0A2H5PZE5"/>
<evidence type="ECO:0000313" key="2">
    <source>
        <dbReference type="EMBL" id="GAY57750.1"/>
    </source>
</evidence>
<feature type="domain" description="HAT C-terminal dimerisation" evidence="1">
    <location>
        <begin position="1"/>
        <end position="47"/>
    </location>
</feature>
<protein>
    <recommendedName>
        <fullName evidence="1">HAT C-terminal dimerisation domain-containing protein</fullName>
    </recommendedName>
</protein>
<dbReference type="InterPro" id="IPR008906">
    <property type="entry name" value="HATC_C_dom"/>
</dbReference>
<dbReference type="Pfam" id="PF05699">
    <property type="entry name" value="Dimer_Tnp_hAT"/>
    <property type="match status" value="1"/>
</dbReference>
<sequence length="83" mass="9529">MARDLLTPPASTVASKSTFSTGGRILDEHRSRLSSETLDFLLCLKDWEDAERRVQQDWQNALIKQIESLNVDQDEVNPDYAEY</sequence>
<name>A0A2H5PZE5_CITUN</name>